<sequence>LSANNEEPHPSDHRAQVLPFIDEAHKSVPEFIETRSFNDDNVHLFNEILAQQSWENLYELPAEKLVHNGKYFTKH</sequence>
<reference evidence="1 2" key="1">
    <citation type="journal article" date="2021" name="BMC Biol.">
        <title>Horizontally acquired antibacterial genes associated with adaptive radiation of ladybird beetles.</title>
        <authorList>
            <person name="Li H.S."/>
            <person name="Tang X.F."/>
            <person name="Huang Y.H."/>
            <person name="Xu Z.Y."/>
            <person name="Chen M.L."/>
            <person name="Du X.Y."/>
            <person name="Qiu B.Y."/>
            <person name="Chen P.T."/>
            <person name="Zhang W."/>
            <person name="Slipinski A."/>
            <person name="Escalona H.E."/>
            <person name="Waterhouse R.M."/>
            <person name="Zwick A."/>
            <person name="Pang H."/>
        </authorList>
    </citation>
    <scope>NUCLEOTIDE SEQUENCE [LARGE SCALE GENOMIC DNA]</scope>
    <source>
        <strain evidence="1">SYSU2018</strain>
    </source>
</reference>
<keyword evidence="2" id="KW-1185">Reference proteome</keyword>
<dbReference type="AlphaFoldDB" id="A0ABD2NMI8"/>
<dbReference type="Proteomes" id="UP001516400">
    <property type="component" value="Unassembled WGS sequence"/>
</dbReference>
<gene>
    <name evidence="1" type="ORF">HHI36_017468</name>
</gene>
<name>A0ABD2NMI8_9CUCU</name>
<evidence type="ECO:0000313" key="2">
    <source>
        <dbReference type="Proteomes" id="UP001516400"/>
    </source>
</evidence>
<evidence type="ECO:0000313" key="1">
    <source>
        <dbReference type="EMBL" id="KAL3279963.1"/>
    </source>
</evidence>
<comment type="caution">
    <text evidence="1">The sequence shown here is derived from an EMBL/GenBank/DDBJ whole genome shotgun (WGS) entry which is preliminary data.</text>
</comment>
<dbReference type="EMBL" id="JABFTP020000124">
    <property type="protein sequence ID" value="KAL3279963.1"/>
    <property type="molecule type" value="Genomic_DNA"/>
</dbReference>
<feature type="non-terminal residue" evidence="1">
    <location>
        <position position="1"/>
    </location>
</feature>
<proteinExistence type="predicted"/>
<protein>
    <submittedName>
        <fullName evidence="1">Uncharacterized protein</fullName>
    </submittedName>
</protein>
<organism evidence="1 2">
    <name type="scientific">Cryptolaemus montrouzieri</name>
    <dbReference type="NCBI Taxonomy" id="559131"/>
    <lineage>
        <taxon>Eukaryota</taxon>
        <taxon>Metazoa</taxon>
        <taxon>Ecdysozoa</taxon>
        <taxon>Arthropoda</taxon>
        <taxon>Hexapoda</taxon>
        <taxon>Insecta</taxon>
        <taxon>Pterygota</taxon>
        <taxon>Neoptera</taxon>
        <taxon>Endopterygota</taxon>
        <taxon>Coleoptera</taxon>
        <taxon>Polyphaga</taxon>
        <taxon>Cucujiformia</taxon>
        <taxon>Coccinelloidea</taxon>
        <taxon>Coccinellidae</taxon>
        <taxon>Scymninae</taxon>
        <taxon>Scymnini</taxon>
        <taxon>Cryptolaemus</taxon>
    </lineage>
</organism>
<accession>A0ABD2NMI8</accession>